<name>A0A183HXR6_9BILA</name>
<dbReference type="WBParaSite" id="OFLC_0001227901-mRNA-1">
    <property type="protein sequence ID" value="OFLC_0001227901-mRNA-1"/>
    <property type="gene ID" value="OFLC_0001227901"/>
</dbReference>
<sequence length="32" mass="4012">MIRNVARNCSEKHFIVRFPLYQIVYRKYHICL</sequence>
<dbReference type="EMBL" id="UZAJ01018864">
    <property type="protein sequence ID" value="VDO83459.1"/>
    <property type="molecule type" value="Genomic_DNA"/>
</dbReference>
<evidence type="ECO:0000313" key="3">
    <source>
        <dbReference type="WBParaSite" id="OFLC_0001227901-mRNA-1"/>
    </source>
</evidence>
<protein>
    <submittedName>
        <fullName evidence="3">ZP domain-containing protein</fullName>
    </submittedName>
</protein>
<proteinExistence type="predicted"/>
<dbReference type="Proteomes" id="UP000267606">
    <property type="component" value="Unassembled WGS sequence"/>
</dbReference>
<keyword evidence="2" id="KW-1185">Reference proteome</keyword>
<evidence type="ECO:0000313" key="1">
    <source>
        <dbReference type="EMBL" id="VDO83459.1"/>
    </source>
</evidence>
<gene>
    <name evidence="1" type="ORF">OFLC_LOCUS12275</name>
</gene>
<dbReference type="AlphaFoldDB" id="A0A183HXR6"/>
<reference evidence="3" key="1">
    <citation type="submission" date="2016-06" db="UniProtKB">
        <authorList>
            <consortium name="WormBaseParasite"/>
        </authorList>
    </citation>
    <scope>IDENTIFICATION</scope>
</reference>
<reference evidence="1 2" key="2">
    <citation type="submission" date="2018-11" db="EMBL/GenBank/DDBJ databases">
        <authorList>
            <consortium name="Pathogen Informatics"/>
        </authorList>
    </citation>
    <scope>NUCLEOTIDE SEQUENCE [LARGE SCALE GENOMIC DNA]</scope>
</reference>
<evidence type="ECO:0000313" key="2">
    <source>
        <dbReference type="Proteomes" id="UP000267606"/>
    </source>
</evidence>
<organism evidence="3">
    <name type="scientific">Onchocerca flexuosa</name>
    <dbReference type="NCBI Taxonomy" id="387005"/>
    <lineage>
        <taxon>Eukaryota</taxon>
        <taxon>Metazoa</taxon>
        <taxon>Ecdysozoa</taxon>
        <taxon>Nematoda</taxon>
        <taxon>Chromadorea</taxon>
        <taxon>Rhabditida</taxon>
        <taxon>Spirurina</taxon>
        <taxon>Spiruromorpha</taxon>
        <taxon>Filarioidea</taxon>
        <taxon>Onchocercidae</taxon>
        <taxon>Onchocerca</taxon>
    </lineage>
</organism>
<accession>A0A183HXR6</accession>